<gene>
    <name evidence="4" type="ORF">GGR31_000210</name>
</gene>
<feature type="domain" description="LamG-like jellyroll fold" evidence="3">
    <location>
        <begin position="108"/>
        <end position="245"/>
    </location>
</feature>
<sequence>MKNSTILSAILFCFFILTSCSDDEKNEEINEINPLICIPANLQSNTIAFYPFSNGSLNDGVNSNILTNTTSAHSSSDRNSNQNCAFEFDSSSNDFVSTTNTNFLNNLSEFSVSLWFKPNQPGDGNYHVLLSRDDGLHCPDTNGQWSLGLYDGNQPVFGYLNAVWDFSWKYNIDYNNWHHLVATYNQVNNSLSIYRNGILRNSKTGIETGCGTTPTVQDIGDLIIGKFFDGKIDDIIIFNKELNQSQITALFEMDPCCQ</sequence>
<evidence type="ECO:0000259" key="3">
    <source>
        <dbReference type="SMART" id="SM00560"/>
    </source>
</evidence>
<dbReference type="SMART" id="SM00560">
    <property type="entry name" value="LamGL"/>
    <property type="match status" value="1"/>
</dbReference>
<comment type="caution">
    <text evidence="4">The sequence shown here is derived from an EMBL/GenBank/DDBJ whole genome shotgun (WGS) entry which is preliminary data.</text>
</comment>
<protein>
    <recommendedName>
        <fullName evidence="3">LamG-like jellyroll fold domain-containing protein</fullName>
    </recommendedName>
</protein>
<dbReference type="RefSeq" id="WP_309726420.1">
    <property type="nucleotide sequence ID" value="NZ_JAVDQA010000001.1"/>
</dbReference>
<keyword evidence="2" id="KW-1015">Disulfide bond</keyword>
<dbReference type="Pfam" id="PF13385">
    <property type="entry name" value="Laminin_G_3"/>
    <property type="match status" value="1"/>
</dbReference>
<dbReference type="Gene3D" id="2.60.120.200">
    <property type="match status" value="1"/>
</dbReference>
<reference evidence="4 5" key="1">
    <citation type="submission" date="2023-07" db="EMBL/GenBank/DDBJ databases">
        <title>Genomic Encyclopedia of Type Strains, Phase IV (KMG-IV): sequencing the most valuable type-strain genomes for metagenomic binning, comparative biology and taxonomic classification.</title>
        <authorList>
            <person name="Goeker M."/>
        </authorList>
    </citation>
    <scope>NUCLEOTIDE SEQUENCE [LARGE SCALE GENOMIC DNA]</scope>
    <source>
        <strain evidence="4 5">DSM 102814</strain>
    </source>
</reference>
<dbReference type="InterPro" id="IPR013320">
    <property type="entry name" value="ConA-like_dom_sf"/>
</dbReference>
<dbReference type="EMBL" id="JAVDQA010000001">
    <property type="protein sequence ID" value="MDR6299594.1"/>
    <property type="molecule type" value="Genomic_DNA"/>
</dbReference>
<dbReference type="Proteomes" id="UP001257659">
    <property type="component" value="Unassembled WGS sequence"/>
</dbReference>
<name>A0ABU1K1U2_9FLAO</name>
<dbReference type="InterPro" id="IPR006558">
    <property type="entry name" value="LamG-like"/>
</dbReference>
<evidence type="ECO:0000313" key="4">
    <source>
        <dbReference type="EMBL" id="MDR6299594.1"/>
    </source>
</evidence>
<keyword evidence="5" id="KW-1185">Reference proteome</keyword>
<evidence type="ECO:0000313" key="5">
    <source>
        <dbReference type="Proteomes" id="UP001257659"/>
    </source>
</evidence>
<evidence type="ECO:0000256" key="1">
    <source>
        <dbReference type="ARBA" id="ARBA00022729"/>
    </source>
</evidence>
<organism evidence="4 5">
    <name type="scientific">Mesonia maritima</name>
    <dbReference type="NCBI Taxonomy" id="1793873"/>
    <lineage>
        <taxon>Bacteria</taxon>
        <taxon>Pseudomonadati</taxon>
        <taxon>Bacteroidota</taxon>
        <taxon>Flavobacteriia</taxon>
        <taxon>Flavobacteriales</taxon>
        <taxon>Flavobacteriaceae</taxon>
        <taxon>Mesonia</taxon>
    </lineage>
</organism>
<proteinExistence type="predicted"/>
<dbReference type="PROSITE" id="PS51257">
    <property type="entry name" value="PROKAR_LIPOPROTEIN"/>
    <property type="match status" value="1"/>
</dbReference>
<keyword evidence="1" id="KW-0732">Signal</keyword>
<dbReference type="SUPFAM" id="SSF49899">
    <property type="entry name" value="Concanavalin A-like lectins/glucanases"/>
    <property type="match status" value="1"/>
</dbReference>
<evidence type="ECO:0000256" key="2">
    <source>
        <dbReference type="ARBA" id="ARBA00023157"/>
    </source>
</evidence>
<accession>A0ABU1K1U2</accession>